<evidence type="ECO:0000313" key="6">
    <source>
        <dbReference type="EMBL" id="CAD9418820.1"/>
    </source>
</evidence>
<dbReference type="PANTHER" id="PTHR46091:SF3">
    <property type="entry name" value="AMINE OXIDASE DOMAIN-CONTAINING PROTEIN"/>
    <property type="match status" value="1"/>
</dbReference>
<keyword evidence="3" id="KW-0274">FAD</keyword>
<evidence type="ECO:0000256" key="1">
    <source>
        <dbReference type="ARBA" id="ARBA00022630"/>
    </source>
</evidence>
<evidence type="ECO:0000256" key="2">
    <source>
        <dbReference type="ARBA" id="ARBA00022729"/>
    </source>
</evidence>
<keyword evidence="1" id="KW-0285">Flavoprotein</keyword>
<accession>A0A7S2FWC7</accession>
<evidence type="ECO:0000256" key="3">
    <source>
        <dbReference type="ARBA" id="ARBA00022827"/>
    </source>
</evidence>
<evidence type="ECO:0000256" key="5">
    <source>
        <dbReference type="ARBA" id="ARBA00023027"/>
    </source>
</evidence>
<organism evidence="6">
    <name type="scientific">Octactis speculum</name>
    <dbReference type="NCBI Taxonomy" id="3111310"/>
    <lineage>
        <taxon>Eukaryota</taxon>
        <taxon>Sar</taxon>
        <taxon>Stramenopiles</taxon>
        <taxon>Ochrophyta</taxon>
        <taxon>Dictyochophyceae</taxon>
        <taxon>Dictyochales</taxon>
        <taxon>Dictyochaceae</taxon>
        <taxon>Octactis</taxon>
    </lineage>
</organism>
<keyword evidence="4" id="KW-0521">NADP</keyword>
<evidence type="ECO:0008006" key="7">
    <source>
        <dbReference type="Google" id="ProtNLM"/>
    </source>
</evidence>
<dbReference type="EMBL" id="HBGS01025596">
    <property type="protein sequence ID" value="CAD9418820.1"/>
    <property type="molecule type" value="Transcribed_RNA"/>
</dbReference>
<dbReference type="InterPro" id="IPR052206">
    <property type="entry name" value="Retinol_saturase"/>
</dbReference>
<gene>
    <name evidence="6" type="ORF">DSPE1174_LOCUS13021</name>
</gene>
<sequence>MWVWFYEDDFWDERGAGNKGCICILAVVEYEWFAKFTAHEKNQKVHGNGDQSGERTVQVAGEPIVPLQAHSVPKSSGEDLEKGYNELKDKLKARLLRTLTDQYPKVKGHIALSDLSTPLTVNRYLGATRGEFNGLEHGHNRFLAQVQRTLRPKTPIRGLYLTGQDVTQQGLFSAMKAGVMTVFVVSKLAFIRFLPALIKDRFFM</sequence>
<dbReference type="AlphaFoldDB" id="A0A7S2FWC7"/>
<dbReference type="PANTHER" id="PTHR46091">
    <property type="entry name" value="BLR7054 PROTEIN"/>
    <property type="match status" value="1"/>
</dbReference>
<proteinExistence type="predicted"/>
<keyword evidence="2" id="KW-0732">Signal</keyword>
<reference evidence="6" key="1">
    <citation type="submission" date="2021-01" db="EMBL/GenBank/DDBJ databases">
        <authorList>
            <person name="Corre E."/>
            <person name="Pelletier E."/>
            <person name="Niang G."/>
            <person name="Scheremetjew M."/>
            <person name="Finn R."/>
            <person name="Kale V."/>
            <person name="Holt S."/>
            <person name="Cochrane G."/>
            <person name="Meng A."/>
            <person name="Brown T."/>
            <person name="Cohen L."/>
        </authorList>
    </citation>
    <scope>NUCLEOTIDE SEQUENCE</scope>
    <source>
        <strain evidence="6">CCMP1381</strain>
    </source>
</reference>
<name>A0A7S2FWC7_9STRA</name>
<keyword evidence="5" id="KW-0520">NAD</keyword>
<evidence type="ECO:0000256" key="4">
    <source>
        <dbReference type="ARBA" id="ARBA00022857"/>
    </source>
</evidence>
<protein>
    <recommendedName>
        <fullName evidence="7">Amine oxidase domain-containing protein</fullName>
    </recommendedName>
</protein>